<dbReference type="EnsemblBacteria" id="AAB91052">
    <property type="protein sequence ID" value="AAB91052"/>
    <property type="gene ID" value="AF_0192"/>
</dbReference>
<dbReference type="SUPFAM" id="SSF56784">
    <property type="entry name" value="HAD-like"/>
    <property type="match status" value="1"/>
</dbReference>
<dbReference type="Proteomes" id="UP000002199">
    <property type="component" value="Chromosome"/>
</dbReference>
<dbReference type="STRING" id="224325.AF_0192"/>
<sequence length="75" mass="8313">MAVCSVDSLLLHRMRVEKLLLGGDSRGIAESIASELGIEYFAELLPEDKVRVIEEIKAKEKALLLLEMASTMPQL</sequence>
<dbReference type="PaxDb" id="224325-AF_0192"/>
<name>O30046_ARCFU</name>
<evidence type="ECO:0000313" key="1">
    <source>
        <dbReference type="EMBL" id="AAB91052.1"/>
    </source>
</evidence>
<dbReference type="InterPro" id="IPR023214">
    <property type="entry name" value="HAD_sf"/>
</dbReference>
<protein>
    <submittedName>
        <fullName evidence="1">Uncharacterized protein</fullName>
    </submittedName>
</protein>
<organism evidence="1 2">
    <name type="scientific">Archaeoglobus fulgidus (strain ATCC 49558 / DSM 4304 / JCM 9628 / NBRC 100126 / VC-16)</name>
    <dbReference type="NCBI Taxonomy" id="224325"/>
    <lineage>
        <taxon>Archaea</taxon>
        <taxon>Methanobacteriati</taxon>
        <taxon>Methanobacteriota</taxon>
        <taxon>Archaeoglobi</taxon>
        <taxon>Archaeoglobales</taxon>
        <taxon>Archaeoglobaceae</taxon>
        <taxon>Archaeoglobus</taxon>
    </lineage>
</organism>
<dbReference type="eggNOG" id="arCOG01576">
    <property type="taxonomic scope" value="Archaea"/>
</dbReference>
<gene>
    <name evidence="1" type="ordered locus">AF_0192</name>
</gene>
<reference evidence="1 2" key="1">
    <citation type="journal article" date="1997" name="Nature">
        <title>The complete genome sequence of the hyperthermophilic, sulphate-reducing archaeon Archaeoglobus fulgidus.</title>
        <authorList>
            <person name="Klenk H.P."/>
            <person name="Clayton R.A."/>
            <person name="Tomb J."/>
            <person name="White O."/>
            <person name="Nelson K.E."/>
            <person name="Ketchum K.A."/>
            <person name="Dodson R.J."/>
            <person name="Gwinn M."/>
            <person name="Hickey E.K."/>
            <person name="Peterson J.D."/>
            <person name="Richardson D.L."/>
            <person name="Kerlavage A.R."/>
            <person name="Graham D.E."/>
            <person name="Kyrpides N.C."/>
            <person name="Fleischmann R.D."/>
            <person name="Quackenbush J."/>
            <person name="Lee N.H."/>
            <person name="Sutton G.G."/>
            <person name="Gill S."/>
            <person name="Kirkness E.F."/>
            <person name="Dougherty B.A."/>
            <person name="McKenney K."/>
            <person name="Adams M.D."/>
            <person name="Loftus B."/>
            <person name="Peterson S."/>
            <person name="Reich C.I."/>
            <person name="McNeil L.K."/>
            <person name="Badger J.H."/>
            <person name="Glodek A."/>
            <person name="Zhou L."/>
            <person name="Overbeek R."/>
            <person name="Gocayne J.D."/>
            <person name="Weidman J.F."/>
            <person name="McDonald L."/>
            <person name="Utterback T."/>
            <person name="Cotton M.D."/>
            <person name="Spriggs T."/>
            <person name="Artiach P."/>
            <person name="Kaine B.P."/>
            <person name="Sykes S.M."/>
            <person name="Sadow P.W."/>
            <person name="D'Andrea K.P."/>
            <person name="Bowman C."/>
            <person name="Fujii C."/>
            <person name="Garland S.A."/>
            <person name="Mason T.M."/>
            <person name="Olsen G.J."/>
            <person name="Fraser C.M."/>
            <person name="Smith H.O."/>
            <person name="Woese C.R."/>
            <person name="Venter J.C."/>
        </authorList>
    </citation>
    <scope>NUCLEOTIDE SEQUENCE [LARGE SCALE GENOMIC DNA]</scope>
    <source>
        <strain evidence="2">ATCC 49558 / DSM 4304 / JCM 9628 / NBRC 100126 / VC-16</strain>
    </source>
</reference>
<dbReference type="Gene3D" id="3.40.50.1000">
    <property type="entry name" value="HAD superfamily/HAD-like"/>
    <property type="match status" value="1"/>
</dbReference>
<dbReference type="HOGENOM" id="CLU_2662107_0_0_2"/>
<evidence type="ECO:0000313" key="2">
    <source>
        <dbReference type="Proteomes" id="UP000002199"/>
    </source>
</evidence>
<dbReference type="KEGG" id="afu:AF_0192"/>
<dbReference type="InterPro" id="IPR036412">
    <property type="entry name" value="HAD-like_sf"/>
</dbReference>
<dbReference type="PIR" id="H69273">
    <property type="entry name" value="H69273"/>
</dbReference>
<keyword evidence="2" id="KW-1185">Reference proteome</keyword>
<accession>O30046</accession>
<proteinExistence type="predicted"/>
<dbReference type="AlphaFoldDB" id="O30046"/>
<dbReference type="EMBL" id="AE000782">
    <property type="protein sequence ID" value="AAB91052.1"/>
    <property type="molecule type" value="Genomic_DNA"/>
</dbReference>